<evidence type="ECO:0000256" key="2">
    <source>
        <dbReference type="ARBA" id="ARBA00023125"/>
    </source>
</evidence>
<organism evidence="7 8">
    <name type="scientific">Bacillus changyiensis</name>
    <dbReference type="NCBI Taxonomy" id="3004103"/>
    <lineage>
        <taxon>Bacteria</taxon>
        <taxon>Bacillati</taxon>
        <taxon>Bacillota</taxon>
        <taxon>Bacilli</taxon>
        <taxon>Bacillales</taxon>
        <taxon>Bacillaceae</taxon>
        <taxon>Bacillus</taxon>
    </lineage>
</organism>
<dbReference type="PANTHER" id="PTHR30349:SF64">
    <property type="entry name" value="PROPHAGE INTEGRASE INTD-RELATED"/>
    <property type="match status" value="1"/>
</dbReference>
<dbReference type="InterPro" id="IPR044068">
    <property type="entry name" value="CB"/>
</dbReference>
<accession>A0ABT4X5I5</accession>
<evidence type="ECO:0000259" key="6">
    <source>
        <dbReference type="PROSITE" id="PS51900"/>
    </source>
</evidence>
<dbReference type="SUPFAM" id="SSF56349">
    <property type="entry name" value="DNA breaking-rejoining enzymes"/>
    <property type="match status" value="1"/>
</dbReference>
<dbReference type="InterPro" id="IPR002104">
    <property type="entry name" value="Integrase_catalytic"/>
</dbReference>
<keyword evidence="3" id="KW-0233">DNA recombination</keyword>
<evidence type="ECO:0000256" key="4">
    <source>
        <dbReference type="PROSITE-ProRule" id="PRU01248"/>
    </source>
</evidence>
<feature type="domain" description="Tyr recombinase" evidence="5">
    <location>
        <begin position="177"/>
        <end position="380"/>
    </location>
</feature>
<comment type="similarity">
    <text evidence="1">Belongs to the 'phage' integrase family.</text>
</comment>
<protein>
    <submittedName>
        <fullName evidence="7">Tyrosine-type recombinase/integrase</fullName>
    </submittedName>
</protein>
<sequence>MYCRKVERKKGKVWECFEYAHKHPVTGKKRQVTATGKTKKEAISKLNNKLEEINEYGLLTGPTSKIKFIHLAEKWLETVNASGKISSHRSRVYHVKRFAKYVADIEVKNITKKMYQNIINQMYKDGYSINTIRNAHNAAKNIFNQAILWDIIKTSPAQFAKMPTQELTIEQIEKGIIEEKYLENDELDEFLKIVESHGLTNDQEIFYTLAFSGMRVGELCALKEHNLDFENSEIFISKTIFNIDGKMHEYKLLTPKTKGSIRRISIDETIMKMLKKLISKNKEKKLSRIDWHDGDFVFTRKNGCPYSPRFVHHRLKRLEKWTSFNKRLHPHIFRHTHTSMLAEMGIDLPSIMERLGHSDAKTTYVVYTHITKKMKGALNEKVSAYIRQMQDQNVFQKNIR</sequence>
<dbReference type="RefSeq" id="WP_271341390.1">
    <property type="nucleotide sequence ID" value="NZ_JAQKAB010000008.1"/>
</dbReference>
<dbReference type="InterPro" id="IPR013762">
    <property type="entry name" value="Integrase-like_cat_sf"/>
</dbReference>
<dbReference type="Pfam" id="PF00589">
    <property type="entry name" value="Phage_integrase"/>
    <property type="match status" value="1"/>
</dbReference>
<dbReference type="Gene3D" id="1.10.443.10">
    <property type="entry name" value="Intergrase catalytic core"/>
    <property type="match status" value="1"/>
</dbReference>
<dbReference type="Gene3D" id="1.10.150.130">
    <property type="match status" value="1"/>
</dbReference>
<dbReference type="InterPro" id="IPR025269">
    <property type="entry name" value="SAM-like_dom"/>
</dbReference>
<feature type="domain" description="Core-binding (CB)" evidence="6">
    <location>
        <begin position="66"/>
        <end position="147"/>
    </location>
</feature>
<dbReference type="InterPro" id="IPR010998">
    <property type="entry name" value="Integrase_recombinase_N"/>
</dbReference>
<dbReference type="CDD" id="cd01189">
    <property type="entry name" value="INT_ICEBs1_C_like"/>
    <property type="match status" value="1"/>
</dbReference>
<evidence type="ECO:0000313" key="8">
    <source>
        <dbReference type="Proteomes" id="UP001211894"/>
    </source>
</evidence>
<evidence type="ECO:0000256" key="3">
    <source>
        <dbReference type="ARBA" id="ARBA00023172"/>
    </source>
</evidence>
<dbReference type="EMBL" id="JAQKAB010000008">
    <property type="protein sequence ID" value="MDA7027559.1"/>
    <property type="molecule type" value="Genomic_DNA"/>
</dbReference>
<keyword evidence="2 4" id="KW-0238">DNA-binding</keyword>
<reference evidence="7 8" key="1">
    <citation type="submission" date="2023-01" db="EMBL/GenBank/DDBJ databases">
        <title>Bacillus changyiensis sp. nov., isolated from a coastal deposit.</title>
        <authorList>
            <person name="Xiao G."/>
            <person name="Lai Q."/>
            <person name="Hu Z."/>
            <person name="Shao Z."/>
        </authorList>
    </citation>
    <scope>NUCLEOTIDE SEQUENCE [LARGE SCALE GENOMIC DNA]</scope>
    <source>
        <strain evidence="7 8">CLL-7-23</strain>
    </source>
</reference>
<dbReference type="PROSITE" id="PS51898">
    <property type="entry name" value="TYR_RECOMBINASE"/>
    <property type="match status" value="1"/>
</dbReference>
<proteinExistence type="inferred from homology"/>
<dbReference type="InterPro" id="IPR050090">
    <property type="entry name" value="Tyrosine_recombinase_XerCD"/>
</dbReference>
<evidence type="ECO:0000256" key="1">
    <source>
        <dbReference type="ARBA" id="ARBA00008857"/>
    </source>
</evidence>
<dbReference type="Pfam" id="PF13102">
    <property type="entry name" value="Phage_int_SAM_5"/>
    <property type="match status" value="1"/>
</dbReference>
<dbReference type="InterPro" id="IPR011010">
    <property type="entry name" value="DNA_brk_join_enz"/>
</dbReference>
<evidence type="ECO:0000259" key="5">
    <source>
        <dbReference type="PROSITE" id="PS51898"/>
    </source>
</evidence>
<gene>
    <name evidence="7" type="ORF">PJ311_13290</name>
</gene>
<comment type="caution">
    <text evidence="7">The sequence shown here is derived from an EMBL/GenBank/DDBJ whole genome shotgun (WGS) entry which is preliminary data.</text>
</comment>
<dbReference type="PROSITE" id="PS51900">
    <property type="entry name" value="CB"/>
    <property type="match status" value="1"/>
</dbReference>
<name>A0ABT4X5I5_9BACI</name>
<dbReference type="PANTHER" id="PTHR30349">
    <property type="entry name" value="PHAGE INTEGRASE-RELATED"/>
    <property type="match status" value="1"/>
</dbReference>
<evidence type="ECO:0000313" key="7">
    <source>
        <dbReference type="EMBL" id="MDA7027559.1"/>
    </source>
</evidence>
<dbReference type="Proteomes" id="UP001211894">
    <property type="component" value="Unassembled WGS sequence"/>
</dbReference>
<keyword evidence="8" id="KW-1185">Reference proteome</keyword>